<dbReference type="Proteomes" id="UP000466586">
    <property type="component" value="Unassembled WGS sequence"/>
</dbReference>
<dbReference type="RefSeq" id="WP_160846369.1">
    <property type="nucleotide sequence ID" value="NZ_WVHT01000014.1"/>
</dbReference>
<evidence type="ECO:0000256" key="4">
    <source>
        <dbReference type="ARBA" id="ARBA00022692"/>
    </source>
</evidence>
<feature type="domain" description="TonB-dependent receptor-like beta-barrel" evidence="11">
    <location>
        <begin position="412"/>
        <end position="953"/>
    </location>
</feature>
<dbReference type="InterPro" id="IPR039426">
    <property type="entry name" value="TonB-dep_rcpt-like"/>
</dbReference>
<gene>
    <name evidence="13" type="ORF">GS399_19680</name>
</gene>
<proteinExistence type="inferred from homology"/>
<dbReference type="Gene3D" id="2.170.130.10">
    <property type="entry name" value="TonB-dependent receptor, plug domain"/>
    <property type="match status" value="1"/>
</dbReference>
<evidence type="ECO:0000256" key="8">
    <source>
        <dbReference type="PROSITE-ProRule" id="PRU01360"/>
    </source>
</evidence>
<accession>A0A7K1YF11</accession>
<dbReference type="InterPro" id="IPR023996">
    <property type="entry name" value="TonB-dep_OMP_SusC/RagA"/>
</dbReference>
<comment type="subcellular location">
    <subcellularLocation>
        <location evidence="1 8">Cell outer membrane</location>
        <topology evidence="1 8">Multi-pass membrane protein</topology>
    </subcellularLocation>
</comment>
<feature type="domain" description="TonB-dependent receptor plug" evidence="12">
    <location>
        <begin position="117"/>
        <end position="243"/>
    </location>
</feature>
<dbReference type="Pfam" id="PF07715">
    <property type="entry name" value="Plug"/>
    <property type="match status" value="1"/>
</dbReference>
<feature type="signal peptide" evidence="10">
    <location>
        <begin position="1"/>
        <end position="22"/>
    </location>
</feature>
<name>A0A7K1YF11_9SPHI</name>
<dbReference type="SUPFAM" id="SSF49464">
    <property type="entry name" value="Carboxypeptidase regulatory domain-like"/>
    <property type="match status" value="1"/>
</dbReference>
<dbReference type="GO" id="GO:0009279">
    <property type="term" value="C:cell outer membrane"/>
    <property type="evidence" value="ECO:0007669"/>
    <property type="project" value="UniProtKB-SubCell"/>
</dbReference>
<evidence type="ECO:0000256" key="9">
    <source>
        <dbReference type="RuleBase" id="RU003357"/>
    </source>
</evidence>
<dbReference type="InterPro" id="IPR037066">
    <property type="entry name" value="Plug_dom_sf"/>
</dbReference>
<dbReference type="NCBIfam" id="TIGR04056">
    <property type="entry name" value="OMP_RagA_SusC"/>
    <property type="match status" value="1"/>
</dbReference>
<protein>
    <submittedName>
        <fullName evidence="13">SusC/RagA family TonB-linked outer membrane protein</fullName>
    </submittedName>
</protein>
<dbReference type="PROSITE" id="PS52016">
    <property type="entry name" value="TONB_DEPENDENT_REC_3"/>
    <property type="match status" value="1"/>
</dbReference>
<evidence type="ECO:0000256" key="3">
    <source>
        <dbReference type="ARBA" id="ARBA00022452"/>
    </source>
</evidence>
<dbReference type="AlphaFoldDB" id="A0A7K1YF11"/>
<evidence type="ECO:0000313" key="13">
    <source>
        <dbReference type="EMBL" id="MXV53193.1"/>
    </source>
</evidence>
<reference evidence="13 14" key="1">
    <citation type="submission" date="2019-11" db="EMBL/GenBank/DDBJ databases">
        <title>Pedobacter sp. HMF7647 Genome sequencing and assembly.</title>
        <authorList>
            <person name="Kang H."/>
            <person name="Kim H."/>
            <person name="Joh K."/>
        </authorList>
    </citation>
    <scope>NUCLEOTIDE SEQUENCE [LARGE SCALE GENOMIC DNA]</scope>
    <source>
        <strain evidence="13 14">HMF7647</strain>
    </source>
</reference>
<keyword evidence="3 8" id="KW-1134">Transmembrane beta strand</keyword>
<evidence type="ECO:0000256" key="2">
    <source>
        <dbReference type="ARBA" id="ARBA00022448"/>
    </source>
</evidence>
<evidence type="ECO:0000256" key="1">
    <source>
        <dbReference type="ARBA" id="ARBA00004571"/>
    </source>
</evidence>
<comment type="caution">
    <text evidence="13">The sequence shown here is derived from an EMBL/GenBank/DDBJ whole genome shotgun (WGS) entry which is preliminary data.</text>
</comment>
<dbReference type="FunFam" id="2.170.130.10:FF:000008">
    <property type="entry name" value="SusC/RagA family TonB-linked outer membrane protein"/>
    <property type="match status" value="1"/>
</dbReference>
<organism evidence="13 14">
    <name type="scientific">Hufsiella arboris</name>
    <dbReference type="NCBI Taxonomy" id="2695275"/>
    <lineage>
        <taxon>Bacteria</taxon>
        <taxon>Pseudomonadati</taxon>
        <taxon>Bacteroidota</taxon>
        <taxon>Sphingobacteriia</taxon>
        <taxon>Sphingobacteriales</taxon>
        <taxon>Sphingobacteriaceae</taxon>
        <taxon>Hufsiella</taxon>
    </lineage>
</organism>
<evidence type="ECO:0000256" key="6">
    <source>
        <dbReference type="ARBA" id="ARBA00023136"/>
    </source>
</evidence>
<dbReference type="Pfam" id="PF13715">
    <property type="entry name" value="CarbopepD_reg_2"/>
    <property type="match status" value="1"/>
</dbReference>
<keyword evidence="5 9" id="KW-0798">TonB box</keyword>
<dbReference type="InterPro" id="IPR023997">
    <property type="entry name" value="TonB-dep_OMP_SusC/RagA_CS"/>
</dbReference>
<dbReference type="InterPro" id="IPR036942">
    <property type="entry name" value="Beta-barrel_TonB_sf"/>
</dbReference>
<feature type="chain" id="PRO_5029737299" evidence="10">
    <location>
        <begin position="23"/>
        <end position="999"/>
    </location>
</feature>
<sequence length="999" mass="107618">MKFLLKVSFFMICYAFAMSVQAQNRVVEGKVTDRKDNSPLIGVSVIVKGATTGTRTDANGAYRLSVPTSAQALIFTYLGYERQEVAINSRTTINASLSSSSTSLNEVVVVGYGTQRVRDATGAVASIGTKDFNKGVIASPEQLLQGRVPGVQVTPASGEPGAGININIRGATSIRSNNNPLFVIDGVPLDASGPTTGGMDAGAGMSSARNPLSFLNPADIENISVLKDASAAAIYGSRGANGVVLITTKKGTKGQGLTFIASGSMSSAARTYDLLNTQDFLNLVARTGANNGPISQGGINFGSSNDWQDAFLRNAYSQSYNLGYGGAKGGTQYRLNFGYDDINGIVKNSGLKRLSGRLNASQSLLKDKLKLDLTFTASNVKNQYAPITNTAGFEGSLIGSAIIANPTYPLYNSDGSYFTGGSSTYRNPVNMLNEIDDSDDINRYLGNLGATLNVIKNLSYRGTIGYDYSKGARETWMSPLLIGYSGTQRIRDVQVEQVTGRGRGITQDSKLQNLITEHTLTYNNKFGNNTFTALGGYSYQTFKNSPLNYIGWGNSASTASVKDINAFPNHLPAAYGDSTKSELQSVFTRLNYAFKDKLYLTFTMRADGSSKFGENNKYGFFPSGAIKWRVVDTNTPNRGIFNDFSLRLNYGLTGSQDGIPPYASLTIRQLQQSGAITTNTIGNPDLKWETTTSYGAGIDFGVFEGRLTGTLDYFNKSTKDLLFQVDLPAPSPINNGRVWSNIPGKLVNSGVELGLNVDAVRQSKFTWQIAYNFTYLKNQMKDFSGTVITGDISGQGLSGAYSQLIRNGYPAPAFFLPSYSGLDANGFGIYPNGADVSTYQGSPIPRFTQGLTNSFTFGRFNASFFLNAATGFVIYNNTANAYFLRGSFKNGRNVTYDVAESNENTLNPGGVSTRFLEKGDFLRLANANIGYTFNLQNSKAIKRLNLTLSGQNVFLITNYSGIDPEINTDKSRDGVPSRGIDYAAYPTARSFTLSLNAGF</sequence>
<keyword evidence="7 8" id="KW-0998">Cell outer membrane</keyword>
<dbReference type="Gene3D" id="2.60.40.1120">
    <property type="entry name" value="Carboxypeptidase-like, regulatory domain"/>
    <property type="match status" value="1"/>
</dbReference>
<comment type="similarity">
    <text evidence="8 9">Belongs to the TonB-dependent receptor family.</text>
</comment>
<keyword evidence="10" id="KW-0732">Signal</keyword>
<evidence type="ECO:0000259" key="11">
    <source>
        <dbReference type="Pfam" id="PF00593"/>
    </source>
</evidence>
<dbReference type="SUPFAM" id="SSF56935">
    <property type="entry name" value="Porins"/>
    <property type="match status" value="1"/>
</dbReference>
<dbReference type="InterPro" id="IPR012910">
    <property type="entry name" value="Plug_dom"/>
</dbReference>
<dbReference type="Gene3D" id="2.40.170.20">
    <property type="entry name" value="TonB-dependent receptor, beta-barrel domain"/>
    <property type="match status" value="1"/>
</dbReference>
<dbReference type="Pfam" id="PF00593">
    <property type="entry name" value="TonB_dep_Rec_b-barrel"/>
    <property type="match status" value="1"/>
</dbReference>
<keyword evidence="6 8" id="KW-0472">Membrane</keyword>
<dbReference type="InterPro" id="IPR000531">
    <property type="entry name" value="Beta-barrel_TonB"/>
</dbReference>
<dbReference type="NCBIfam" id="TIGR04057">
    <property type="entry name" value="SusC_RagA_signa"/>
    <property type="match status" value="1"/>
</dbReference>
<keyword evidence="14" id="KW-1185">Reference proteome</keyword>
<evidence type="ECO:0000259" key="12">
    <source>
        <dbReference type="Pfam" id="PF07715"/>
    </source>
</evidence>
<keyword evidence="2 8" id="KW-0813">Transport</keyword>
<keyword evidence="4 8" id="KW-0812">Transmembrane</keyword>
<evidence type="ECO:0000256" key="10">
    <source>
        <dbReference type="SAM" id="SignalP"/>
    </source>
</evidence>
<dbReference type="InterPro" id="IPR008969">
    <property type="entry name" value="CarboxyPept-like_regulatory"/>
</dbReference>
<evidence type="ECO:0000256" key="5">
    <source>
        <dbReference type="ARBA" id="ARBA00023077"/>
    </source>
</evidence>
<evidence type="ECO:0000256" key="7">
    <source>
        <dbReference type="ARBA" id="ARBA00023237"/>
    </source>
</evidence>
<evidence type="ECO:0000313" key="14">
    <source>
        <dbReference type="Proteomes" id="UP000466586"/>
    </source>
</evidence>
<dbReference type="EMBL" id="WVHT01000014">
    <property type="protein sequence ID" value="MXV53193.1"/>
    <property type="molecule type" value="Genomic_DNA"/>
</dbReference>